<evidence type="ECO:0000256" key="3">
    <source>
        <dbReference type="ARBA" id="ARBA00023125"/>
    </source>
</evidence>
<evidence type="ECO:0000259" key="5">
    <source>
        <dbReference type="PROSITE" id="PS51898"/>
    </source>
</evidence>
<dbReference type="Proteomes" id="UP001565236">
    <property type="component" value="Unassembled WGS sequence"/>
</dbReference>
<dbReference type="EMBL" id="JBCLUF010000021">
    <property type="protein sequence ID" value="MEY8662572.1"/>
    <property type="molecule type" value="Genomic_DNA"/>
</dbReference>
<dbReference type="Gene3D" id="1.10.443.10">
    <property type="entry name" value="Intergrase catalytic core"/>
    <property type="match status" value="1"/>
</dbReference>
<name>A0ABV4DQ30_9LACO</name>
<dbReference type="Gene3D" id="1.10.150.130">
    <property type="match status" value="1"/>
</dbReference>
<dbReference type="Pfam" id="PF14659">
    <property type="entry name" value="Phage_int_SAM_3"/>
    <property type="match status" value="1"/>
</dbReference>
<dbReference type="PANTHER" id="PTHR30349">
    <property type="entry name" value="PHAGE INTEGRASE-RELATED"/>
    <property type="match status" value="1"/>
</dbReference>
<evidence type="ECO:0000256" key="2">
    <source>
        <dbReference type="ARBA" id="ARBA00022908"/>
    </source>
</evidence>
<keyword evidence="7" id="KW-1185">Reference proteome</keyword>
<keyword evidence="3" id="KW-0238">DNA-binding</keyword>
<dbReference type="InterPro" id="IPR004107">
    <property type="entry name" value="Integrase_SAM-like_N"/>
</dbReference>
<keyword evidence="4" id="KW-0233">DNA recombination</keyword>
<dbReference type="RefSeq" id="WP_306739342.1">
    <property type="nucleotide sequence ID" value="NZ_JBCLUF010000021.1"/>
</dbReference>
<feature type="domain" description="Tyr recombinase" evidence="5">
    <location>
        <begin position="178"/>
        <end position="377"/>
    </location>
</feature>
<dbReference type="PROSITE" id="PS51898">
    <property type="entry name" value="TYR_RECOMBINASE"/>
    <property type="match status" value="1"/>
</dbReference>
<accession>A0ABV4DQ30</accession>
<proteinExistence type="inferred from homology"/>
<comment type="similarity">
    <text evidence="1">Belongs to the 'phage' integrase family.</text>
</comment>
<evidence type="ECO:0000313" key="6">
    <source>
        <dbReference type="EMBL" id="MEY8662572.1"/>
    </source>
</evidence>
<dbReference type="Pfam" id="PF00589">
    <property type="entry name" value="Phage_integrase"/>
    <property type="match status" value="1"/>
</dbReference>
<protein>
    <submittedName>
        <fullName evidence="6">Tyrosine-type recombinase/integrase</fullName>
    </submittedName>
</protein>
<sequence>MMKKTRYTNVYQDSKGNFFYQVFLGRDEHGKQKFKKGRKDTKGNPFSSARSAYIEAVKIKNNYLESSGKVIYRMTYKTFMLKKYIPKYKGDVEESTFLSHSKAFDYAINRLGDKLLEDITVLDCEEYRTWLLTESGFSKSYCSMVYISFRQSLEYAVSVGILDVNVSRKTKSIPKGKAVVAYWNKKQFEKVISQFYIDDYHEYFCFMMIWLYFMTGVRVGEALALKWSDIDLKNAKVRIHHTLEYKNKQNYTIKPYTKTASGKRVISLDSDTVSFLRKWKKVQKEHGVRNFVISYDDTPTSRSAVNKIVKRYAKLAGVPEIEAKGLRHSHVSYLINEFNADVLTVSRRLGHSGPDITLKHYSHLWNRNDDSLAELMTGNIKVKFSRKRQASFNGNQVFKVNK</sequence>
<gene>
    <name evidence="6" type="ORF">AALT52_06705</name>
</gene>
<dbReference type="InterPro" id="IPR010998">
    <property type="entry name" value="Integrase_recombinase_N"/>
</dbReference>
<dbReference type="InterPro" id="IPR011010">
    <property type="entry name" value="DNA_brk_join_enz"/>
</dbReference>
<evidence type="ECO:0000256" key="1">
    <source>
        <dbReference type="ARBA" id="ARBA00008857"/>
    </source>
</evidence>
<comment type="caution">
    <text evidence="6">The sequence shown here is derived from an EMBL/GenBank/DDBJ whole genome shotgun (WGS) entry which is preliminary data.</text>
</comment>
<reference evidence="6 7" key="1">
    <citation type="submission" date="2024-03" db="EMBL/GenBank/DDBJ databases">
        <title>Mouse gut bacterial collection (mGBC) of GemPharmatech.</title>
        <authorList>
            <person name="He Y."/>
            <person name="Dong L."/>
            <person name="Wu D."/>
            <person name="Gao X."/>
            <person name="Lin Z."/>
        </authorList>
    </citation>
    <scope>NUCLEOTIDE SEQUENCE [LARGE SCALE GENOMIC DNA]</scope>
    <source>
        <strain evidence="6 7">15-30</strain>
    </source>
</reference>
<dbReference type="SUPFAM" id="SSF56349">
    <property type="entry name" value="DNA breaking-rejoining enzymes"/>
    <property type="match status" value="1"/>
</dbReference>
<evidence type="ECO:0000256" key="4">
    <source>
        <dbReference type="ARBA" id="ARBA00023172"/>
    </source>
</evidence>
<evidence type="ECO:0000313" key="7">
    <source>
        <dbReference type="Proteomes" id="UP001565236"/>
    </source>
</evidence>
<dbReference type="InterPro" id="IPR013762">
    <property type="entry name" value="Integrase-like_cat_sf"/>
</dbReference>
<dbReference type="CDD" id="cd01189">
    <property type="entry name" value="INT_ICEBs1_C_like"/>
    <property type="match status" value="1"/>
</dbReference>
<dbReference type="PANTHER" id="PTHR30349:SF64">
    <property type="entry name" value="PROPHAGE INTEGRASE INTD-RELATED"/>
    <property type="match status" value="1"/>
</dbReference>
<organism evidence="6 7">
    <name type="scientific">Ligilactobacillus faecis</name>
    <dbReference type="NCBI Taxonomy" id="762833"/>
    <lineage>
        <taxon>Bacteria</taxon>
        <taxon>Bacillati</taxon>
        <taxon>Bacillota</taxon>
        <taxon>Bacilli</taxon>
        <taxon>Lactobacillales</taxon>
        <taxon>Lactobacillaceae</taxon>
        <taxon>Ligilactobacillus</taxon>
    </lineage>
</organism>
<dbReference type="InterPro" id="IPR002104">
    <property type="entry name" value="Integrase_catalytic"/>
</dbReference>
<dbReference type="InterPro" id="IPR050090">
    <property type="entry name" value="Tyrosine_recombinase_XerCD"/>
</dbReference>
<keyword evidence="2" id="KW-0229">DNA integration</keyword>